<evidence type="ECO:0000256" key="9">
    <source>
        <dbReference type="SAM" id="MobiDB-lite"/>
    </source>
</evidence>
<evidence type="ECO:0000256" key="3">
    <source>
        <dbReference type="ARBA" id="ARBA00022729"/>
    </source>
</evidence>
<keyword evidence="3" id="KW-0732">Signal</keyword>
<comment type="subunit">
    <text evidence="7">Forms a homomer composed of subunits assembled in a large structure.</text>
</comment>
<evidence type="ECO:0000256" key="8">
    <source>
        <dbReference type="ARBA" id="ARBA00093801"/>
    </source>
</evidence>
<evidence type="ECO:0000256" key="6">
    <source>
        <dbReference type="ARBA" id="ARBA00093784"/>
    </source>
</evidence>
<dbReference type="STRING" id="1841859.GCA_900157385_04616"/>
<keyword evidence="11" id="KW-1185">Reference proteome</keyword>
<dbReference type="InterPro" id="IPR058759">
    <property type="entry name" value="Pilin_mycobact"/>
</dbReference>
<evidence type="ECO:0000256" key="2">
    <source>
        <dbReference type="ARBA" id="ARBA00018586"/>
    </source>
</evidence>
<protein>
    <recommendedName>
        <fullName evidence="2">Pilin</fullName>
    </recommendedName>
    <alternativeName>
        <fullName evidence="8">Pili structural subunit</fullName>
    </alternativeName>
</protein>
<sequence length="167" mass="17623">MGLLPTLTEGDRVAPSPNPNGEHCLRGFVSRGNPGQMATAKRARSWVRRFVSALVGGGLALAALGLNGGLDPGAHAAPAPASGNHWCPGDPWDPGWGKAYNWNWNACHDWQGPANQGGPAGWGPWGPPPGWAPPQPPPPPWAPGAQLMWNPTVNVWGFWNNGIWTPA</sequence>
<keyword evidence="5" id="KW-0281">Fimbrium</keyword>
<dbReference type="Pfam" id="PF26380">
    <property type="entry name" value="Pilin_Mycobact"/>
    <property type="match status" value="1"/>
</dbReference>
<dbReference type="Proteomes" id="UP000241595">
    <property type="component" value="Unassembled WGS sequence"/>
</dbReference>
<evidence type="ECO:0000256" key="7">
    <source>
        <dbReference type="ARBA" id="ARBA00093787"/>
    </source>
</evidence>
<dbReference type="AlphaFoldDB" id="A0A2U3NHV7"/>
<feature type="region of interest" description="Disordered" evidence="9">
    <location>
        <begin position="1"/>
        <end position="22"/>
    </location>
</feature>
<evidence type="ECO:0000256" key="1">
    <source>
        <dbReference type="ARBA" id="ARBA00004561"/>
    </source>
</evidence>
<proteinExistence type="inferred from homology"/>
<reference evidence="10 11" key="1">
    <citation type="submission" date="2017-01" db="EMBL/GenBank/DDBJ databases">
        <authorList>
            <consortium name="Urmite Genomes"/>
        </authorList>
    </citation>
    <scope>NUCLEOTIDE SEQUENCE [LARGE SCALE GENOMIC DNA]</scope>
    <source>
        <strain evidence="10 11">AB308</strain>
    </source>
</reference>
<name>A0A2U3NHV7_9MYCO</name>
<evidence type="ECO:0000313" key="10">
    <source>
        <dbReference type="EMBL" id="SPM31102.1"/>
    </source>
</evidence>
<evidence type="ECO:0000256" key="5">
    <source>
        <dbReference type="ARBA" id="ARBA00023263"/>
    </source>
</evidence>
<evidence type="ECO:0000256" key="4">
    <source>
        <dbReference type="ARBA" id="ARBA00022889"/>
    </source>
</evidence>
<gene>
    <name evidence="10" type="ORF">MTAB308_4615</name>
</gene>
<keyword evidence="4" id="KW-0130">Cell adhesion</keyword>
<accession>A0A2U3NHV7</accession>
<organism evidence="10 11">
    <name type="scientific">Mycobacterium terramassiliense</name>
    <dbReference type="NCBI Taxonomy" id="1841859"/>
    <lineage>
        <taxon>Bacteria</taxon>
        <taxon>Bacillati</taxon>
        <taxon>Actinomycetota</taxon>
        <taxon>Actinomycetes</taxon>
        <taxon>Mycobacteriales</taxon>
        <taxon>Mycobacteriaceae</taxon>
        <taxon>Mycobacterium</taxon>
    </lineage>
</organism>
<feature type="region of interest" description="Disordered" evidence="9">
    <location>
        <begin position="114"/>
        <end position="143"/>
    </location>
</feature>
<feature type="compositionally biased region" description="Pro residues" evidence="9">
    <location>
        <begin position="125"/>
        <end position="142"/>
    </location>
</feature>
<comment type="similarity">
    <text evidence="6">Belongs to the mycobacterial pilin family.</text>
</comment>
<evidence type="ECO:0000313" key="11">
    <source>
        <dbReference type="Proteomes" id="UP000241595"/>
    </source>
</evidence>
<comment type="subcellular location">
    <subcellularLocation>
        <location evidence="1">Fimbrium</location>
    </subcellularLocation>
</comment>
<dbReference type="EMBL" id="FTRV01000015">
    <property type="protein sequence ID" value="SPM31102.1"/>
    <property type="molecule type" value="Genomic_DNA"/>
</dbReference>